<dbReference type="OrthoDB" id="672127at2759"/>
<accession>A0A6D2I7B1</accession>
<evidence type="ECO:0000313" key="2">
    <source>
        <dbReference type="Proteomes" id="UP000467841"/>
    </source>
</evidence>
<gene>
    <name evidence="1" type="ORF">MERR_LOCUS11732</name>
</gene>
<keyword evidence="2" id="KW-1185">Reference proteome</keyword>
<dbReference type="EMBL" id="CACVBM020000888">
    <property type="protein sequence ID" value="CAA7024497.1"/>
    <property type="molecule type" value="Genomic_DNA"/>
</dbReference>
<reference evidence="1" key="1">
    <citation type="submission" date="2020-01" db="EMBL/GenBank/DDBJ databases">
        <authorList>
            <person name="Mishra B."/>
        </authorList>
    </citation>
    <scope>NUCLEOTIDE SEQUENCE [LARGE SCALE GENOMIC DNA]</scope>
</reference>
<organism evidence="1 2">
    <name type="scientific">Microthlaspi erraticum</name>
    <dbReference type="NCBI Taxonomy" id="1685480"/>
    <lineage>
        <taxon>Eukaryota</taxon>
        <taxon>Viridiplantae</taxon>
        <taxon>Streptophyta</taxon>
        <taxon>Embryophyta</taxon>
        <taxon>Tracheophyta</taxon>
        <taxon>Spermatophyta</taxon>
        <taxon>Magnoliopsida</taxon>
        <taxon>eudicotyledons</taxon>
        <taxon>Gunneridae</taxon>
        <taxon>Pentapetalae</taxon>
        <taxon>rosids</taxon>
        <taxon>malvids</taxon>
        <taxon>Brassicales</taxon>
        <taxon>Brassicaceae</taxon>
        <taxon>Coluteocarpeae</taxon>
        <taxon>Microthlaspi</taxon>
    </lineage>
</organism>
<dbReference type="AlphaFoldDB" id="A0A6D2I7B1"/>
<comment type="caution">
    <text evidence="1">The sequence shown here is derived from an EMBL/GenBank/DDBJ whole genome shotgun (WGS) entry which is preliminary data.</text>
</comment>
<dbReference type="PANTHER" id="PTHR31170:SF9">
    <property type="entry name" value="PROTEIN, PUTATIVE (DUF247)-RELATED"/>
    <property type="match status" value="1"/>
</dbReference>
<dbReference type="PANTHER" id="PTHR31170">
    <property type="entry name" value="BNAC04G53230D PROTEIN"/>
    <property type="match status" value="1"/>
</dbReference>
<proteinExistence type="predicted"/>
<name>A0A6D2I7B1_9BRAS</name>
<dbReference type="InterPro" id="IPR004158">
    <property type="entry name" value="DUF247_pln"/>
</dbReference>
<sequence>MDQSIDLESGTIPELNKPAPGTWRFPKNPALCCIYRVPNCMRQVNPEAYTPQTVLIGPLHHSLKSKALKSRGDVTDTKSMDYLNMERHKKMYLAEFAKRMGGGEKTIDGFRRTIEDNEEMIRESYSE</sequence>
<dbReference type="Pfam" id="PF03140">
    <property type="entry name" value="DUF247"/>
    <property type="match status" value="1"/>
</dbReference>
<protein>
    <submittedName>
        <fullName evidence="1">Uncharacterized protein</fullName>
    </submittedName>
</protein>
<dbReference type="Proteomes" id="UP000467841">
    <property type="component" value="Unassembled WGS sequence"/>
</dbReference>
<evidence type="ECO:0000313" key="1">
    <source>
        <dbReference type="EMBL" id="CAA7024497.1"/>
    </source>
</evidence>